<dbReference type="Proteomes" id="UP001354649">
    <property type="component" value="Unassembled WGS sequence"/>
</dbReference>
<dbReference type="EMBL" id="JAZBJQ010000022">
    <property type="protein sequence ID" value="MEE4587198.1"/>
    <property type="molecule type" value="Genomic_DNA"/>
</dbReference>
<feature type="region of interest" description="Disordered" evidence="1">
    <location>
        <begin position="1"/>
        <end position="59"/>
    </location>
</feature>
<dbReference type="AlphaFoldDB" id="A0ABD5JFK3"/>
<protein>
    <submittedName>
        <fullName evidence="2">Uncharacterized protein</fullName>
    </submittedName>
</protein>
<organism evidence="2 3">
    <name type="scientific">Streptomyces antimycoticus</name>
    <dbReference type="NCBI Taxonomy" id="68175"/>
    <lineage>
        <taxon>Bacteria</taxon>
        <taxon>Bacillati</taxon>
        <taxon>Actinomycetota</taxon>
        <taxon>Actinomycetes</taxon>
        <taxon>Kitasatosporales</taxon>
        <taxon>Streptomycetaceae</taxon>
        <taxon>Streptomyces</taxon>
        <taxon>Streptomyces violaceusniger group</taxon>
    </lineage>
</organism>
<evidence type="ECO:0000256" key="1">
    <source>
        <dbReference type="SAM" id="MobiDB-lite"/>
    </source>
</evidence>
<reference evidence="2 3" key="1">
    <citation type="submission" date="2023-11" db="EMBL/GenBank/DDBJ databases">
        <title>30 novel species of actinomycetes from the DSMZ collection.</title>
        <authorList>
            <person name="Nouioui I."/>
        </authorList>
    </citation>
    <scope>NUCLEOTIDE SEQUENCE [LARGE SCALE GENOMIC DNA]</scope>
    <source>
        <strain evidence="2 3">DSM 41602</strain>
    </source>
</reference>
<accession>A0ABD5JFK3</accession>
<name>A0ABD5JFK3_9ACTN</name>
<feature type="compositionally biased region" description="Low complexity" evidence="1">
    <location>
        <begin position="26"/>
        <end position="37"/>
    </location>
</feature>
<proteinExistence type="predicted"/>
<evidence type="ECO:0000313" key="2">
    <source>
        <dbReference type="EMBL" id="MEE4587198.1"/>
    </source>
</evidence>
<comment type="caution">
    <text evidence="2">The sequence shown here is derived from an EMBL/GenBank/DDBJ whole genome shotgun (WGS) entry which is preliminary data.</text>
</comment>
<gene>
    <name evidence="2" type="ORF">V2K49_29440</name>
</gene>
<evidence type="ECO:0000313" key="3">
    <source>
        <dbReference type="Proteomes" id="UP001354649"/>
    </source>
</evidence>
<sequence length="59" mass="6112">MSVARAAAGPQMTRDPRFRRAGGEANGVAVSVARAAAGPQMTRDPRFRRAGGEANEVAS</sequence>
<dbReference type="RefSeq" id="WP_125759916.1">
    <property type="nucleotide sequence ID" value="NZ_JBEYSH010000059.1"/>
</dbReference>